<keyword evidence="5" id="KW-0862">Zinc</keyword>
<evidence type="ECO:0000256" key="1">
    <source>
        <dbReference type="ARBA" id="ARBA00001947"/>
    </source>
</evidence>
<dbReference type="InterPro" id="IPR036874">
    <property type="entry name" value="Carbonic_anhydrase_sf"/>
</dbReference>
<dbReference type="InterPro" id="IPR001765">
    <property type="entry name" value="Carbonic_anhydrase"/>
</dbReference>
<comment type="catalytic activity">
    <reaction evidence="6">
        <text>hydrogencarbonate + H(+) = CO2 + H2O</text>
        <dbReference type="Rhea" id="RHEA:10748"/>
        <dbReference type="ChEBI" id="CHEBI:15377"/>
        <dbReference type="ChEBI" id="CHEBI:15378"/>
        <dbReference type="ChEBI" id="CHEBI:16526"/>
        <dbReference type="ChEBI" id="CHEBI:17544"/>
        <dbReference type="EC" id="4.2.1.1"/>
    </reaction>
</comment>
<proteinExistence type="inferred from homology"/>
<comment type="cofactor">
    <cofactor evidence="1">
        <name>Zn(2+)</name>
        <dbReference type="ChEBI" id="CHEBI:29105"/>
    </cofactor>
</comment>
<dbReference type="Pfam" id="PF00484">
    <property type="entry name" value="Pro_CA"/>
    <property type="match status" value="1"/>
</dbReference>
<comment type="similarity">
    <text evidence="2">Belongs to the beta-class carbonic anhydrase family.</text>
</comment>
<dbReference type="SMART" id="SM00947">
    <property type="entry name" value="Pro_CA"/>
    <property type="match status" value="1"/>
</dbReference>
<dbReference type="Proteomes" id="UP001589833">
    <property type="component" value="Unassembled WGS sequence"/>
</dbReference>
<evidence type="ECO:0000313" key="8">
    <source>
        <dbReference type="Proteomes" id="UP001589833"/>
    </source>
</evidence>
<keyword evidence="8" id="KW-1185">Reference proteome</keyword>
<protein>
    <recommendedName>
        <fullName evidence="3">carbonic anhydrase</fullName>
        <ecNumber evidence="3">4.2.1.1</ecNumber>
    </recommendedName>
</protein>
<evidence type="ECO:0000256" key="5">
    <source>
        <dbReference type="ARBA" id="ARBA00022833"/>
    </source>
</evidence>
<evidence type="ECO:0000313" key="7">
    <source>
        <dbReference type="EMBL" id="MFC0562045.1"/>
    </source>
</evidence>
<dbReference type="PANTHER" id="PTHR43175">
    <property type="entry name" value="CARBONIC ANHYDRASE"/>
    <property type="match status" value="1"/>
</dbReference>
<evidence type="ECO:0000256" key="6">
    <source>
        <dbReference type="ARBA" id="ARBA00048348"/>
    </source>
</evidence>
<dbReference type="PANTHER" id="PTHR43175:SF3">
    <property type="entry name" value="CARBON DISULFIDE HYDROLASE"/>
    <property type="match status" value="1"/>
</dbReference>
<reference evidence="7 8" key="1">
    <citation type="submission" date="2024-09" db="EMBL/GenBank/DDBJ databases">
        <authorList>
            <person name="Sun Q."/>
            <person name="Mori K."/>
        </authorList>
    </citation>
    <scope>NUCLEOTIDE SEQUENCE [LARGE SCALE GENOMIC DNA]</scope>
    <source>
        <strain evidence="7 8">NCAIM B.02301</strain>
    </source>
</reference>
<name>A0ABV6NMQ5_9BACI</name>
<evidence type="ECO:0000256" key="2">
    <source>
        <dbReference type="ARBA" id="ARBA00006217"/>
    </source>
</evidence>
<evidence type="ECO:0000256" key="4">
    <source>
        <dbReference type="ARBA" id="ARBA00022723"/>
    </source>
</evidence>
<dbReference type="SUPFAM" id="SSF53056">
    <property type="entry name" value="beta-carbonic anhydrase, cab"/>
    <property type="match status" value="1"/>
</dbReference>
<accession>A0ABV6NMQ5</accession>
<gene>
    <name evidence="7" type="ORF">ACFFH4_24555</name>
</gene>
<dbReference type="EMBL" id="JBHLTR010000102">
    <property type="protein sequence ID" value="MFC0562045.1"/>
    <property type="molecule type" value="Genomic_DNA"/>
</dbReference>
<dbReference type="EC" id="4.2.1.1" evidence="3"/>
<comment type="caution">
    <text evidence="7">The sequence shown here is derived from an EMBL/GenBank/DDBJ whole genome shotgun (WGS) entry which is preliminary data.</text>
</comment>
<dbReference type="Gene3D" id="3.40.1050.10">
    <property type="entry name" value="Carbonic anhydrase"/>
    <property type="match status" value="1"/>
</dbReference>
<sequence length="185" mass="20343">MTLLDNVLAHNQRFVTDKQYEGFQTTKFPDKKVVIFTCMDTRLSQLLRSAMDINHGDAKFIKNAGAVISHPFGSVMRSILLAVYELKAEEVMVVGHHNCGMAGLEPGGIVEKAKERGVSSKTIETLEFSGIDVKSFLTGFNNVEESVRNSVKMIKNHPLLPETIPVHGLVISPDTGALDLIIDGY</sequence>
<evidence type="ECO:0000256" key="3">
    <source>
        <dbReference type="ARBA" id="ARBA00012925"/>
    </source>
</evidence>
<keyword evidence="4" id="KW-0479">Metal-binding</keyword>
<dbReference type="CDD" id="cd03379">
    <property type="entry name" value="beta_CA_cladeD"/>
    <property type="match status" value="1"/>
</dbReference>
<dbReference type="RefSeq" id="WP_273844513.1">
    <property type="nucleotide sequence ID" value="NZ_JAQQWT010000009.1"/>
</dbReference>
<organism evidence="7 8">
    <name type="scientific">Halalkalibacter alkalisediminis</name>
    <dbReference type="NCBI Taxonomy" id="935616"/>
    <lineage>
        <taxon>Bacteria</taxon>
        <taxon>Bacillati</taxon>
        <taxon>Bacillota</taxon>
        <taxon>Bacilli</taxon>
        <taxon>Bacillales</taxon>
        <taxon>Bacillaceae</taxon>
        <taxon>Halalkalibacter</taxon>
    </lineage>
</organism>